<evidence type="ECO:0000256" key="2">
    <source>
        <dbReference type="ARBA" id="ARBA00022692"/>
    </source>
</evidence>
<feature type="transmembrane region" description="Helical" evidence="6">
    <location>
        <begin position="165"/>
        <end position="187"/>
    </location>
</feature>
<proteinExistence type="predicted"/>
<organism evidence="8 9">
    <name type="scientific">Permianibacter aggregans</name>
    <dbReference type="NCBI Taxonomy" id="1510150"/>
    <lineage>
        <taxon>Bacteria</taxon>
        <taxon>Pseudomonadati</taxon>
        <taxon>Pseudomonadota</taxon>
        <taxon>Gammaproteobacteria</taxon>
        <taxon>Pseudomonadales</taxon>
        <taxon>Pseudomonadaceae</taxon>
        <taxon>Permianibacter</taxon>
    </lineage>
</organism>
<accession>A0A4R6UJP1</accession>
<sequence>MLIVLACGVGMRSSGRLGELANDVSGQLLPSVNPVLEADRDLYQALTAELGMVTSSGERAALEKAHLENLQQAAERIEKAADLHPDHREIQAEHKNFTRAFQQWKATSLAIINGQRDAETLSRANSEFETARDSIDRMTGLTMGVAVEADKQVNDTRATSQATQLTLMIIGLAVCLVLAVFFPRMILGPLNTLPNRLQQISHGNGDLTQRVEVHSRDELGKLAEAFDEFVAKLLQTISRIVKHSNDLSAAAGSLSGITSRTDTLIHDQHQATELVATAVNEMAATLNPFAASPNKVPTTPRPAPIPANPCSNWRRPCT</sequence>
<dbReference type="AlphaFoldDB" id="A0A4R6UJP1"/>
<dbReference type="GO" id="GO:0007165">
    <property type="term" value="P:signal transduction"/>
    <property type="evidence" value="ECO:0007669"/>
    <property type="project" value="InterPro"/>
</dbReference>
<dbReference type="OrthoDB" id="2489132at2"/>
<keyword evidence="4 6" id="KW-0472">Membrane</keyword>
<dbReference type="Proteomes" id="UP000295375">
    <property type="component" value="Unassembled WGS sequence"/>
</dbReference>
<dbReference type="RefSeq" id="WP_133591406.1">
    <property type="nucleotide sequence ID" value="NZ_CP037953.1"/>
</dbReference>
<dbReference type="PROSITE" id="PS50885">
    <property type="entry name" value="HAMP"/>
    <property type="match status" value="1"/>
</dbReference>
<dbReference type="Pfam" id="PF00672">
    <property type="entry name" value="HAMP"/>
    <property type="match status" value="1"/>
</dbReference>
<feature type="domain" description="HAMP" evidence="7">
    <location>
        <begin position="184"/>
        <end position="238"/>
    </location>
</feature>
<comment type="caution">
    <text evidence="8">The sequence shown here is derived from an EMBL/GenBank/DDBJ whole genome shotgun (WGS) entry which is preliminary data.</text>
</comment>
<keyword evidence="2 6" id="KW-0812">Transmembrane</keyword>
<dbReference type="PANTHER" id="PTHR32089:SF119">
    <property type="entry name" value="METHYL-ACCEPTING CHEMOTAXIS PROTEIN CTPL"/>
    <property type="match status" value="1"/>
</dbReference>
<gene>
    <name evidence="8" type="ORF">EV696_11198</name>
</gene>
<keyword evidence="9" id="KW-1185">Reference proteome</keyword>
<keyword evidence="3 6" id="KW-1133">Transmembrane helix</keyword>
<name>A0A4R6UJP1_9GAMM</name>
<dbReference type="SMART" id="SM00304">
    <property type="entry name" value="HAMP"/>
    <property type="match status" value="1"/>
</dbReference>
<evidence type="ECO:0000256" key="1">
    <source>
        <dbReference type="ARBA" id="ARBA00004141"/>
    </source>
</evidence>
<dbReference type="PANTHER" id="PTHR32089">
    <property type="entry name" value="METHYL-ACCEPTING CHEMOTAXIS PROTEIN MCPB"/>
    <property type="match status" value="1"/>
</dbReference>
<dbReference type="Gene3D" id="6.10.340.10">
    <property type="match status" value="1"/>
</dbReference>
<dbReference type="SUPFAM" id="SSF158472">
    <property type="entry name" value="HAMP domain-like"/>
    <property type="match status" value="1"/>
</dbReference>
<evidence type="ECO:0000256" key="3">
    <source>
        <dbReference type="ARBA" id="ARBA00022989"/>
    </source>
</evidence>
<protein>
    <submittedName>
        <fullName evidence="8">HAMP domain-containing protein</fullName>
    </submittedName>
</protein>
<evidence type="ECO:0000256" key="4">
    <source>
        <dbReference type="ARBA" id="ARBA00023136"/>
    </source>
</evidence>
<evidence type="ECO:0000313" key="8">
    <source>
        <dbReference type="EMBL" id="TDQ47170.1"/>
    </source>
</evidence>
<evidence type="ECO:0000313" key="9">
    <source>
        <dbReference type="Proteomes" id="UP000295375"/>
    </source>
</evidence>
<reference evidence="8 9" key="1">
    <citation type="submission" date="2019-03" db="EMBL/GenBank/DDBJ databases">
        <title>Genomic Encyclopedia of Type Strains, Phase IV (KMG-IV): sequencing the most valuable type-strain genomes for metagenomic binning, comparative biology and taxonomic classification.</title>
        <authorList>
            <person name="Goeker M."/>
        </authorList>
    </citation>
    <scope>NUCLEOTIDE SEQUENCE [LARGE SCALE GENOMIC DNA]</scope>
    <source>
        <strain evidence="8 9">DSM 103792</strain>
    </source>
</reference>
<evidence type="ECO:0000256" key="5">
    <source>
        <dbReference type="SAM" id="MobiDB-lite"/>
    </source>
</evidence>
<dbReference type="EMBL" id="SNYM01000011">
    <property type="protein sequence ID" value="TDQ47170.1"/>
    <property type="molecule type" value="Genomic_DNA"/>
</dbReference>
<dbReference type="InterPro" id="IPR003660">
    <property type="entry name" value="HAMP_dom"/>
</dbReference>
<feature type="region of interest" description="Disordered" evidence="5">
    <location>
        <begin position="290"/>
        <end position="318"/>
    </location>
</feature>
<dbReference type="CDD" id="cd06225">
    <property type="entry name" value="HAMP"/>
    <property type="match status" value="1"/>
</dbReference>
<evidence type="ECO:0000259" key="7">
    <source>
        <dbReference type="PROSITE" id="PS50885"/>
    </source>
</evidence>
<evidence type="ECO:0000256" key="6">
    <source>
        <dbReference type="SAM" id="Phobius"/>
    </source>
</evidence>
<dbReference type="GO" id="GO:0016020">
    <property type="term" value="C:membrane"/>
    <property type="evidence" value="ECO:0007669"/>
    <property type="project" value="UniProtKB-SubCell"/>
</dbReference>
<comment type="subcellular location">
    <subcellularLocation>
        <location evidence="1">Membrane</location>
        <topology evidence="1">Multi-pass membrane protein</topology>
    </subcellularLocation>
</comment>